<evidence type="ECO:0000256" key="6">
    <source>
        <dbReference type="ARBA" id="ARBA00022989"/>
    </source>
</evidence>
<dbReference type="NCBIfam" id="TIGR03426">
    <property type="entry name" value="shape_MreD"/>
    <property type="match status" value="1"/>
</dbReference>
<comment type="subcellular location">
    <subcellularLocation>
        <location evidence="1">Cell membrane</location>
        <topology evidence="1">Multi-pass membrane protein</topology>
    </subcellularLocation>
</comment>
<keyword evidence="7 8" id="KW-0472">Membrane</keyword>
<evidence type="ECO:0000256" key="2">
    <source>
        <dbReference type="ARBA" id="ARBA00007776"/>
    </source>
</evidence>
<evidence type="ECO:0000256" key="1">
    <source>
        <dbReference type="ARBA" id="ARBA00004651"/>
    </source>
</evidence>
<proteinExistence type="inferred from homology"/>
<evidence type="ECO:0000256" key="4">
    <source>
        <dbReference type="ARBA" id="ARBA00022692"/>
    </source>
</evidence>
<dbReference type="InterPro" id="IPR007227">
    <property type="entry name" value="Cell_shape_determining_MreD"/>
</dbReference>
<dbReference type="GO" id="GO:0008360">
    <property type="term" value="P:regulation of cell shape"/>
    <property type="evidence" value="ECO:0007669"/>
    <property type="project" value="UniProtKB-KW"/>
</dbReference>
<comment type="caution">
    <text evidence="9">The sequence shown here is derived from an EMBL/GenBank/DDBJ whole genome shotgun (WGS) entry which is preliminary data.</text>
</comment>
<evidence type="ECO:0000256" key="3">
    <source>
        <dbReference type="ARBA" id="ARBA00022475"/>
    </source>
</evidence>
<keyword evidence="10" id="KW-1185">Reference proteome</keyword>
<keyword evidence="3" id="KW-1003">Cell membrane</keyword>
<dbReference type="EMBL" id="SLZW01000009">
    <property type="protein sequence ID" value="TCS60989.1"/>
    <property type="molecule type" value="Genomic_DNA"/>
</dbReference>
<reference evidence="9 10" key="1">
    <citation type="submission" date="2019-03" db="EMBL/GenBank/DDBJ databases">
        <title>Genomic Encyclopedia of Type Strains, Phase IV (KMG-IV): sequencing the most valuable type-strain genomes for metagenomic binning, comparative biology and taxonomic classification.</title>
        <authorList>
            <person name="Goeker M."/>
        </authorList>
    </citation>
    <scope>NUCLEOTIDE SEQUENCE [LARGE SCALE GENOMIC DNA]</scope>
    <source>
        <strain evidence="9 10">DSM 101688</strain>
    </source>
</reference>
<protein>
    <submittedName>
        <fullName evidence="9">Rod shape-determining protein MreD</fullName>
    </submittedName>
</protein>
<evidence type="ECO:0000313" key="9">
    <source>
        <dbReference type="EMBL" id="TCS60989.1"/>
    </source>
</evidence>
<feature type="transmembrane region" description="Helical" evidence="8">
    <location>
        <begin position="63"/>
        <end position="96"/>
    </location>
</feature>
<comment type="similarity">
    <text evidence="2">Belongs to the MreD family.</text>
</comment>
<evidence type="ECO:0000256" key="5">
    <source>
        <dbReference type="ARBA" id="ARBA00022960"/>
    </source>
</evidence>
<sequence length="171" mass="19385">MRSTLFQRMDAMLRRLTPFALAVLTVILNVIPVRIPGLPEVAPVLPIMAIYHWTIYRPQLLPVYAVFALGVLQDALVGLPMGVSVLVFLMVHIMVLSQQVFFTGKSFAIHWLGFALVAAGTQLMFWVVMSLYYTSLIGVWPMVFQYLLTVGFFPLVAWLLLRWQRSVLAMV</sequence>
<evidence type="ECO:0000256" key="7">
    <source>
        <dbReference type="ARBA" id="ARBA00023136"/>
    </source>
</evidence>
<dbReference type="Pfam" id="PF04093">
    <property type="entry name" value="MreD"/>
    <property type="match status" value="1"/>
</dbReference>
<dbReference type="Proteomes" id="UP000295304">
    <property type="component" value="Unassembled WGS sequence"/>
</dbReference>
<organism evidence="9 10">
    <name type="scientific">Varunaivibrio sulfuroxidans</name>
    <dbReference type="NCBI Taxonomy" id="1773489"/>
    <lineage>
        <taxon>Bacteria</taxon>
        <taxon>Pseudomonadati</taxon>
        <taxon>Pseudomonadota</taxon>
        <taxon>Alphaproteobacteria</taxon>
        <taxon>Rhodospirillales</taxon>
        <taxon>Magnetovibrionaceae</taxon>
        <taxon>Varunaivibrio</taxon>
    </lineage>
</organism>
<keyword evidence="4 8" id="KW-0812">Transmembrane</keyword>
<feature type="transmembrane region" description="Helical" evidence="8">
    <location>
        <begin position="108"/>
        <end position="133"/>
    </location>
</feature>
<dbReference type="RefSeq" id="WP_165886386.1">
    <property type="nucleotide sequence ID" value="NZ_CP119676.1"/>
</dbReference>
<keyword evidence="5" id="KW-0133">Cell shape</keyword>
<dbReference type="AlphaFoldDB" id="A0A4R3J533"/>
<evidence type="ECO:0000256" key="8">
    <source>
        <dbReference type="SAM" id="Phobius"/>
    </source>
</evidence>
<name>A0A4R3J533_9PROT</name>
<keyword evidence="6 8" id="KW-1133">Transmembrane helix</keyword>
<evidence type="ECO:0000313" key="10">
    <source>
        <dbReference type="Proteomes" id="UP000295304"/>
    </source>
</evidence>
<feature type="transmembrane region" description="Helical" evidence="8">
    <location>
        <begin position="139"/>
        <end position="161"/>
    </location>
</feature>
<gene>
    <name evidence="9" type="ORF">EDD55_109151</name>
</gene>
<dbReference type="GO" id="GO:0005886">
    <property type="term" value="C:plasma membrane"/>
    <property type="evidence" value="ECO:0007669"/>
    <property type="project" value="UniProtKB-SubCell"/>
</dbReference>
<accession>A0A4R3J533</accession>